<organism evidence="1 2">
    <name type="scientific">Pleodorina starrii</name>
    <dbReference type="NCBI Taxonomy" id="330485"/>
    <lineage>
        <taxon>Eukaryota</taxon>
        <taxon>Viridiplantae</taxon>
        <taxon>Chlorophyta</taxon>
        <taxon>core chlorophytes</taxon>
        <taxon>Chlorophyceae</taxon>
        <taxon>CS clade</taxon>
        <taxon>Chlamydomonadales</taxon>
        <taxon>Volvocaceae</taxon>
        <taxon>Pleodorina</taxon>
    </lineage>
</organism>
<keyword evidence="2" id="KW-1185">Reference proteome</keyword>
<proteinExistence type="predicted"/>
<evidence type="ECO:0000313" key="2">
    <source>
        <dbReference type="Proteomes" id="UP001165080"/>
    </source>
</evidence>
<sequence length="91" mass="9589">MFCFSRWLGVQTPPAWLPMATSSTCAPGGALWPPGTREPRPAPWVSAAAAAMAAAQMKPSPAAASAGCQHGQQRWLRTQQRQRVSATAATV</sequence>
<dbReference type="AlphaFoldDB" id="A0A9W6BLH2"/>
<accession>A0A9W6BLH2</accession>
<evidence type="ECO:0000313" key="1">
    <source>
        <dbReference type="EMBL" id="GLC54377.1"/>
    </source>
</evidence>
<gene>
    <name evidence="1" type="primary">PLESTB001356</name>
    <name evidence="1" type="ORF">PLESTB_000857300</name>
</gene>
<comment type="caution">
    <text evidence="1">The sequence shown here is derived from an EMBL/GenBank/DDBJ whole genome shotgun (WGS) entry which is preliminary data.</text>
</comment>
<dbReference type="Proteomes" id="UP001165080">
    <property type="component" value="Unassembled WGS sequence"/>
</dbReference>
<reference evidence="1 2" key="1">
    <citation type="journal article" date="2023" name="Commun. Biol.">
        <title>Reorganization of the ancestral sex-determining regions during the evolution of trioecy in Pleodorina starrii.</title>
        <authorList>
            <person name="Takahashi K."/>
            <person name="Suzuki S."/>
            <person name="Kawai-Toyooka H."/>
            <person name="Yamamoto K."/>
            <person name="Hamaji T."/>
            <person name="Ootsuki R."/>
            <person name="Yamaguchi H."/>
            <person name="Kawachi M."/>
            <person name="Higashiyama T."/>
            <person name="Nozaki H."/>
        </authorList>
    </citation>
    <scope>NUCLEOTIDE SEQUENCE [LARGE SCALE GENOMIC DNA]</scope>
    <source>
        <strain evidence="1 2">NIES-4479</strain>
    </source>
</reference>
<name>A0A9W6BLH2_9CHLO</name>
<protein>
    <submittedName>
        <fullName evidence="1">Uncharacterized protein</fullName>
    </submittedName>
</protein>
<dbReference type="EMBL" id="BRXU01000010">
    <property type="protein sequence ID" value="GLC54377.1"/>
    <property type="molecule type" value="Genomic_DNA"/>
</dbReference>